<feature type="transmembrane region" description="Helical" evidence="1">
    <location>
        <begin position="76"/>
        <end position="95"/>
    </location>
</feature>
<evidence type="ECO:0000256" key="1">
    <source>
        <dbReference type="SAM" id="Phobius"/>
    </source>
</evidence>
<name>A0A6M0H4L9_9CLOT</name>
<feature type="transmembrane region" description="Helical" evidence="1">
    <location>
        <begin position="104"/>
        <end position="124"/>
    </location>
</feature>
<evidence type="ECO:0000313" key="3">
    <source>
        <dbReference type="Proteomes" id="UP000481872"/>
    </source>
</evidence>
<sequence length="272" mass="31229">MYFSLFLVYLISHITFDFIFQNNNILQLRFPKDNSIKSILKGNFIHSSIHFLGMNLFLLGFYLANGQPLEILNKCILIITIFHFAIDCLKSGLILKKPWLKEDVLIFLLDQFLHLLVIVNVFILCEDMKFKEGLIKLLNYRTSFTSMDRFLAIVLIILICTNVTGIFIKVLIRSLTSKKYIKARKNNIYIPMKNDNTGAENGGLIIGILERSFILLIMAINQAPLIGFVLATKSIARFKKLEDESFAEYFIIGTFISFIIAMIGGKFIYTLL</sequence>
<protein>
    <submittedName>
        <fullName evidence="2">DUF3307 domain-containing protein</fullName>
    </submittedName>
</protein>
<feature type="transmembrane region" description="Helical" evidence="1">
    <location>
        <begin position="250"/>
        <end position="269"/>
    </location>
</feature>
<dbReference type="RefSeq" id="WP_199870093.1">
    <property type="nucleotide sequence ID" value="NZ_JAAGPU010000017.1"/>
</dbReference>
<keyword evidence="1" id="KW-0812">Transmembrane</keyword>
<proteinExistence type="predicted"/>
<reference evidence="2 3" key="1">
    <citation type="submission" date="2020-02" db="EMBL/GenBank/DDBJ databases">
        <title>Genome assembly of a novel Clostridium senegalense strain.</title>
        <authorList>
            <person name="Gupta T.B."/>
            <person name="Jauregui R."/>
            <person name="Maclean P."/>
            <person name="Nawarathana A."/>
            <person name="Brightwell G."/>
        </authorList>
    </citation>
    <scope>NUCLEOTIDE SEQUENCE [LARGE SCALE GENOMIC DNA]</scope>
    <source>
        <strain evidence="2 3">AGRFS4</strain>
    </source>
</reference>
<dbReference type="Pfam" id="PF11750">
    <property type="entry name" value="DUF3307"/>
    <property type="match status" value="1"/>
</dbReference>
<feature type="transmembrane region" description="Helical" evidence="1">
    <location>
        <begin position="213"/>
        <end position="230"/>
    </location>
</feature>
<accession>A0A6M0H4L9</accession>
<dbReference type="Proteomes" id="UP000481872">
    <property type="component" value="Unassembled WGS sequence"/>
</dbReference>
<keyword evidence="1" id="KW-0472">Membrane</keyword>
<comment type="caution">
    <text evidence="2">The sequence shown here is derived from an EMBL/GenBank/DDBJ whole genome shotgun (WGS) entry which is preliminary data.</text>
</comment>
<feature type="transmembrane region" description="Helical" evidence="1">
    <location>
        <begin position="44"/>
        <end position="64"/>
    </location>
</feature>
<feature type="transmembrane region" description="Helical" evidence="1">
    <location>
        <begin position="6"/>
        <end position="23"/>
    </location>
</feature>
<evidence type="ECO:0000313" key="2">
    <source>
        <dbReference type="EMBL" id="NEU05228.1"/>
    </source>
</evidence>
<feature type="transmembrane region" description="Helical" evidence="1">
    <location>
        <begin position="150"/>
        <end position="172"/>
    </location>
</feature>
<dbReference type="InterPro" id="IPR021737">
    <property type="entry name" value="Phage_phiKZ_Orf197"/>
</dbReference>
<organism evidence="2 3">
    <name type="scientific">Clostridium senegalense</name>
    <dbReference type="NCBI Taxonomy" id="1465809"/>
    <lineage>
        <taxon>Bacteria</taxon>
        <taxon>Bacillati</taxon>
        <taxon>Bacillota</taxon>
        <taxon>Clostridia</taxon>
        <taxon>Eubacteriales</taxon>
        <taxon>Clostridiaceae</taxon>
        <taxon>Clostridium</taxon>
    </lineage>
</organism>
<keyword evidence="3" id="KW-1185">Reference proteome</keyword>
<dbReference type="EMBL" id="JAAGPU010000017">
    <property type="protein sequence ID" value="NEU05228.1"/>
    <property type="molecule type" value="Genomic_DNA"/>
</dbReference>
<keyword evidence="1" id="KW-1133">Transmembrane helix</keyword>
<gene>
    <name evidence="2" type="ORF">G3M99_10265</name>
</gene>
<dbReference type="AlphaFoldDB" id="A0A6M0H4L9"/>